<keyword evidence="2" id="KW-1133">Transmembrane helix</keyword>
<name>A0ABW5XGU3_9MICO</name>
<dbReference type="Proteomes" id="UP001597391">
    <property type="component" value="Unassembled WGS sequence"/>
</dbReference>
<dbReference type="EMBL" id="JBHUOP010000004">
    <property type="protein sequence ID" value="MFD2841200.1"/>
    <property type="molecule type" value="Genomic_DNA"/>
</dbReference>
<accession>A0ABW5XGU3</accession>
<evidence type="ECO:0000313" key="3">
    <source>
        <dbReference type="EMBL" id="MFD2841200.1"/>
    </source>
</evidence>
<dbReference type="RefSeq" id="WP_377467125.1">
    <property type="nucleotide sequence ID" value="NZ_JBHUOP010000004.1"/>
</dbReference>
<feature type="transmembrane region" description="Helical" evidence="2">
    <location>
        <begin position="43"/>
        <end position="65"/>
    </location>
</feature>
<evidence type="ECO:0008006" key="5">
    <source>
        <dbReference type="Google" id="ProtNLM"/>
    </source>
</evidence>
<feature type="region of interest" description="Disordered" evidence="1">
    <location>
        <begin position="1"/>
        <end position="26"/>
    </location>
</feature>
<evidence type="ECO:0000256" key="1">
    <source>
        <dbReference type="SAM" id="MobiDB-lite"/>
    </source>
</evidence>
<evidence type="ECO:0000256" key="2">
    <source>
        <dbReference type="SAM" id="Phobius"/>
    </source>
</evidence>
<proteinExistence type="predicted"/>
<keyword evidence="2" id="KW-0472">Membrane</keyword>
<keyword evidence="4" id="KW-1185">Reference proteome</keyword>
<keyword evidence="2" id="KW-0812">Transmembrane</keyword>
<protein>
    <recommendedName>
        <fullName evidence="5">Cell division protein FtsL</fullName>
    </recommendedName>
</protein>
<comment type="caution">
    <text evidence="3">The sequence shown here is derived from an EMBL/GenBank/DDBJ whole genome shotgun (WGS) entry which is preliminary data.</text>
</comment>
<organism evidence="3 4">
    <name type="scientific">Populibacterium corticicola</name>
    <dbReference type="NCBI Taxonomy" id="1812826"/>
    <lineage>
        <taxon>Bacteria</taxon>
        <taxon>Bacillati</taxon>
        <taxon>Actinomycetota</taxon>
        <taxon>Actinomycetes</taxon>
        <taxon>Micrococcales</taxon>
        <taxon>Jonesiaceae</taxon>
        <taxon>Populibacterium</taxon>
    </lineage>
</organism>
<reference evidence="4" key="1">
    <citation type="journal article" date="2019" name="Int. J. Syst. Evol. Microbiol.">
        <title>The Global Catalogue of Microorganisms (GCM) 10K type strain sequencing project: providing services to taxonomists for standard genome sequencing and annotation.</title>
        <authorList>
            <consortium name="The Broad Institute Genomics Platform"/>
            <consortium name="The Broad Institute Genome Sequencing Center for Infectious Disease"/>
            <person name="Wu L."/>
            <person name="Ma J."/>
        </authorList>
    </citation>
    <scope>NUCLEOTIDE SEQUENCE [LARGE SCALE GENOMIC DNA]</scope>
    <source>
        <strain evidence="4">KCTC 33576</strain>
    </source>
</reference>
<gene>
    <name evidence="3" type="ORF">ACFSYH_11565</name>
</gene>
<sequence>MSALQSAAARVMPVRPSTAAPVTESKQRPDLRLVEAPVQERSSFRFLMMCISLIAAAIVVVLVLNAEMANGAYERVNLQRERSQEVIVGEQLNAQLADIKTADNLAQRAKALGMVQEVNPEVLHIDSKKVAAQKVVEEQGN</sequence>
<evidence type="ECO:0000313" key="4">
    <source>
        <dbReference type="Proteomes" id="UP001597391"/>
    </source>
</evidence>